<keyword evidence="2" id="KW-1003">Cell membrane</keyword>
<accession>A0A939KF84</accession>
<dbReference type="InterPro" id="IPR050250">
    <property type="entry name" value="Macrolide_Exporter_MacB"/>
</dbReference>
<feature type="domain" description="ABC3 transporter permease C-terminal" evidence="8">
    <location>
        <begin position="762"/>
        <end position="878"/>
    </location>
</feature>
<dbReference type="Proteomes" id="UP000664218">
    <property type="component" value="Unassembled WGS sequence"/>
</dbReference>
<feature type="transmembrane region" description="Helical" evidence="7">
    <location>
        <begin position="373"/>
        <end position="392"/>
    </location>
</feature>
<evidence type="ECO:0000256" key="1">
    <source>
        <dbReference type="ARBA" id="ARBA00004651"/>
    </source>
</evidence>
<feature type="transmembrane region" description="Helical" evidence="7">
    <location>
        <begin position="845"/>
        <end position="869"/>
    </location>
</feature>
<evidence type="ECO:0000256" key="7">
    <source>
        <dbReference type="SAM" id="Phobius"/>
    </source>
</evidence>
<feature type="domain" description="ABC3 transporter permease C-terminal" evidence="8">
    <location>
        <begin position="273"/>
        <end position="399"/>
    </location>
</feature>
<dbReference type="AlphaFoldDB" id="A0A939KF84"/>
<protein>
    <submittedName>
        <fullName evidence="9">ABC transporter permease</fullName>
    </submittedName>
</protein>
<dbReference type="InterPro" id="IPR003838">
    <property type="entry name" value="ABC3_permease_C"/>
</dbReference>
<evidence type="ECO:0000256" key="3">
    <source>
        <dbReference type="ARBA" id="ARBA00022692"/>
    </source>
</evidence>
<name>A0A939KF84_9CLOT</name>
<dbReference type="EMBL" id="JAFNJU010000002">
    <property type="protein sequence ID" value="MBO1264192.1"/>
    <property type="molecule type" value="Genomic_DNA"/>
</dbReference>
<keyword evidence="10" id="KW-1185">Reference proteome</keyword>
<feature type="transmembrane region" description="Helical" evidence="7">
    <location>
        <begin position="265"/>
        <end position="290"/>
    </location>
</feature>
<keyword evidence="5 7" id="KW-0472">Membrane</keyword>
<dbReference type="GO" id="GO:0005886">
    <property type="term" value="C:plasma membrane"/>
    <property type="evidence" value="ECO:0007669"/>
    <property type="project" value="UniProtKB-SubCell"/>
</dbReference>
<feature type="transmembrane region" description="Helical" evidence="7">
    <location>
        <begin position="810"/>
        <end position="833"/>
    </location>
</feature>
<feature type="transmembrane region" description="Helical" evidence="7">
    <location>
        <begin position="449"/>
        <end position="469"/>
    </location>
</feature>
<evidence type="ECO:0000256" key="5">
    <source>
        <dbReference type="ARBA" id="ARBA00023136"/>
    </source>
</evidence>
<feature type="transmembrane region" description="Helical" evidence="7">
    <location>
        <begin position="20"/>
        <end position="40"/>
    </location>
</feature>
<reference evidence="9" key="1">
    <citation type="submission" date="2021-03" db="EMBL/GenBank/DDBJ databases">
        <title>Proteiniclasticum marinus sp. nov., isolated from tidal flat sediment.</title>
        <authorList>
            <person name="Namirimu T."/>
            <person name="Yang J.-A."/>
            <person name="Yang S.-H."/>
            <person name="Kim Y.-J."/>
            <person name="Kwon K.K."/>
        </authorList>
    </citation>
    <scope>NUCLEOTIDE SEQUENCE</scope>
    <source>
        <strain evidence="9">SCR006</strain>
    </source>
</reference>
<evidence type="ECO:0000313" key="10">
    <source>
        <dbReference type="Proteomes" id="UP000664218"/>
    </source>
</evidence>
<comment type="similarity">
    <text evidence="6">Belongs to the ABC-4 integral membrane protein family.</text>
</comment>
<feature type="transmembrane region" description="Helical" evidence="7">
    <location>
        <begin position="318"/>
        <end position="347"/>
    </location>
</feature>
<comment type="caution">
    <text evidence="9">The sequence shown here is derived from an EMBL/GenBank/DDBJ whole genome shotgun (WGS) entry which is preliminary data.</text>
</comment>
<comment type="subcellular location">
    <subcellularLocation>
        <location evidence="1">Cell membrane</location>
        <topology evidence="1">Multi-pass membrane protein</topology>
    </subcellularLocation>
</comment>
<dbReference type="GO" id="GO:0022857">
    <property type="term" value="F:transmembrane transporter activity"/>
    <property type="evidence" value="ECO:0007669"/>
    <property type="project" value="TreeGrafter"/>
</dbReference>
<gene>
    <name evidence="9" type="ORF">J3A84_03925</name>
</gene>
<proteinExistence type="inferred from homology"/>
<evidence type="ECO:0000256" key="2">
    <source>
        <dbReference type="ARBA" id="ARBA00022475"/>
    </source>
</evidence>
<evidence type="ECO:0000313" key="9">
    <source>
        <dbReference type="EMBL" id="MBO1264192.1"/>
    </source>
</evidence>
<keyword evidence="3 7" id="KW-0812">Transmembrane</keyword>
<keyword evidence="4 7" id="KW-1133">Transmembrane helix</keyword>
<dbReference type="Pfam" id="PF02687">
    <property type="entry name" value="FtsX"/>
    <property type="match status" value="2"/>
</dbReference>
<sequence length="887" mass="98836">MNILNKVTLKNLMKNRTRTLVTIIGIILSVSLFTAVTTSVNSLKTYIIEVTKEKDGDFHGGIFDVNGEKLEEIVNDERAERVTTIQNIGYAKIDAIENEYKPYLFIGAMGEGFRDMMPVHLLEGKMPESSREILLPDHLETNGGASYSVGDVITLELGERVSEGMKLHQTDSYITENEELEKVSTRTYTISGIYERPSFEGFSAPGYTALTLPDGAGPDSFDAYVRVDPMKDTYEFLEEYGDYATRVNSDLLRFSGNSNENTLNAVLYSMVAVLSAIIMFGSISLIYNAFSISISERTKQFGLLKSVGATRKQILSSVLFEALVLSGIGIPLGILLGITGIGLTFVFSSDVLNALWAGGTKSELVLRISPESLLIAAALGLATVLLSAWIPARKAARVSAIDSIRQTDDIRIRPGKVKTSKLTYKLFGFDGMLAAKNFKRNRRKYRATVVSLFMSVVLFISASSFTSYLKKGTEQVFEEMDHDITYYLTPSQEKNPEDVLKLLSGAQGVNDTSYEYSEMYGTLLVPKEVVTEGYTELMDMSYYEEMLKPRESESIVNMHLAFLDDESFRSLLAENGLSEEEYMAGEAPKALVYASGKVYDSTDSRYYTFDVVKNGSFSARQVEIPSLFEDRYFSGEERDGKLVYTNGEGEDEVLYAREEVIIERDLVLGEIISTMPMMSYNANGSELKVIYPYSAMEKVIGKPGNGAVNLYFEVEDHAAAYREMSEILKDANLSFTNLVDQATYMDQNRAMITVINIFSYGFIILISLIAAANVFNTISTNIHLRRREFAMLKTVGMTTRGFNKMMTYESILYGLKGILYGIPVAIGVTYLIYLSMSNGIDFAFFIPWIPVILAVGSVFLVVFATSIYAMDKIRKDNPIDALKNENI</sequence>
<dbReference type="PANTHER" id="PTHR30572:SF4">
    <property type="entry name" value="ABC TRANSPORTER PERMEASE YTRF"/>
    <property type="match status" value="1"/>
</dbReference>
<dbReference type="PANTHER" id="PTHR30572">
    <property type="entry name" value="MEMBRANE COMPONENT OF TRANSPORTER-RELATED"/>
    <property type="match status" value="1"/>
</dbReference>
<dbReference type="RefSeq" id="WP_207598708.1">
    <property type="nucleotide sequence ID" value="NZ_JAFNJU010000002.1"/>
</dbReference>
<feature type="transmembrane region" description="Helical" evidence="7">
    <location>
        <begin position="757"/>
        <end position="778"/>
    </location>
</feature>
<organism evidence="9 10">
    <name type="scientific">Proteiniclasticum aestuarii</name>
    <dbReference type="NCBI Taxonomy" id="2817862"/>
    <lineage>
        <taxon>Bacteria</taxon>
        <taxon>Bacillati</taxon>
        <taxon>Bacillota</taxon>
        <taxon>Clostridia</taxon>
        <taxon>Eubacteriales</taxon>
        <taxon>Clostridiaceae</taxon>
        <taxon>Proteiniclasticum</taxon>
    </lineage>
</organism>
<evidence type="ECO:0000256" key="6">
    <source>
        <dbReference type="ARBA" id="ARBA00038076"/>
    </source>
</evidence>
<evidence type="ECO:0000256" key="4">
    <source>
        <dbReference type="ARBA" id="ARBA00022989"/>
    </source>
</evidence>
<evidence type="ECO:0000259" key="8">
    <source>
        <dbReference type="Pfam" id="PF02687"/>
    </source>
</evidence>